<feature type="domain" description="SH3b" evidence="6">
    <location>
        <begin position="25"/>
        <end position="88"/>
    </location>
</feature>
<name>A0ABS7C2V4_9BACL</name>
<proteinExistence type="inferred from homology"/>
<evidence type="ECO:0000313" key="9">
    <source>
        <dbReference type="Proteomes" id="UP001519887"/>
    </source>
</evidence>
<evidence type="ECO:0000256" key="2">
    <source>
        <dbReference type="ARBA" id="ARBA00022670"/>
    </source>
</evidence>
<dbReference type="PROSITE" id="PS51935">
    <property type="entry name" value="NLPC_P60"/>
    <property type="match status" value="1"/>
</dbReference>
<dbReference type="Pfam" id="PF00877">
    <property type="entry name" value="NLPC_P60"/>
    <property type="match status" value="1"/>
</dbReference>
<dbReference type="Gene3D" id="3.90.1720.10">
    <property type="entry name" value="endopeptidase domain like (from Nostoc punctiforme)"/>
    <property type="match status" value="1"/>
</dbReference>
<dbReference type="EMBL" id="JAHZIK010000295">
    <property type="protein sequence ID" value="MBW7455056.1"/>
    <property type="molecule type" value="Genomic_DNA"/>
</dbReference>
<feature type="domain" description="NlpC/P60" evidence="7">
    <location>
        <begin position="184"/>
        <end position="329"/>
    </location>
</feature>
<evidence type="ECO:0000259" key="6">
    <source>
        <dbReference type="PROSITE" id="PS51781"/>
    </source>
</evidence>
<keyword evidence="4" id="KW-0788">Thiol protease</keyword>
<keyword evidence="3" id="KW-0378">Hydrolase</keyword>
<gene>
    <name evidence="8" type="ORF">K0U00_13530</name>
</gene>
<protein>
    <submittedName>
        <fullName evidence="8">C40 family peptidase</fullName>
    </submittedName>
</protein>
<feature type="chain" id="PRO_5046898592" evidence="5">
    <location>
        <begin position="26"/>
        <end position="329"/>
    </location>
</feature>
<dbReference type="RefSeq" id="WP_210045478.1">
    <property type="nucleotide sequence ID" value="NZ_JBHLVU010000004.1"/>
</dbReference>
<dbReference type="InterPro" id="IPR003646">
    <property type="entry name" value="SH3-like_bac-type"/>
</dbReference>
<comment type="caution">
    <text evidence="8">The sequence shown here is derived from an EMBL/GenBank/DDBJ whole genome shotgun (WGS) entry which is preliminary data.</text>
</comment>
<dbReference type="SUPFAM" id="SSF54001">
    <property type="entry name" value="Cysteine proteinases"/>
    <property type="match status" value="1"/>
</dbReference>
<dbReference type="SMART" id="SM00287">
    <property type="entry name" value="SH3b"/>
    <property type="match status" value="2"/>
</dbReference>
<keyword evidence="5" id="KW-0732">Signal</keyword>
<evidence type="ECO:0000256" key="4">
    <source>
        <dbReference type="ARBA" id="ARBA00022807"/>
    </source>
</evidence>
<evidence type="ECO:0000256" key="3">
    <source>
        <dbReference type="ARBA" id="ARBA00022801"/>
    </source>
</evidence>
<comment type="similarity">
    <text evidence="1">Belongs to the peptidase C40 family.</text>
</comment>
<dbReference type="CDD" id="cd00174">
    <property type="entry name" value="SH3"/>
    <property type="match status" value="1"/>
</dbReference>
<feature type="domain" description="SH3b" evidence="6">
    <location>
        <begin position="98"/>
        <end position="165"/>
    </location>
</feature>
<dbReference type="InterPro" id="IPR051202">
    <property type="entry name" value="Peptidase_C40"/>
</dbReference>
<reference evidence="8 9" key="1">
    <citation type="submission" date="2021-07" db="EMBL/GenBank/DDBJ databases">
        <title>Paenibacillus radiodurans sp. nov., isolated from the southeastern edge of Tengger Desert.</title>
        <authorList>
            <person name="Zhang G."/>
        </authorList>
    </citation>
    <scope>NUCLEOTIDE SEQUENCE [LARGE SCALE GENOMIC DNA]</scope>
    <source>
        <strain evidence="8 9">CCM 7311</strain>
    </source>
</reference>
<organism evidence="8 9">
    <name type="scientific">Paenibacillus sepulcri</name>
    <dbReference type="NCBI Taxonomy" id="359917"/>
    <lineage>
        <taxon>Bacteria</taxon>
        <taxon>Bacillati</taxon>
        <taxon>Bacillota</taxon>
        <taxon>Bacilli</taxon>
        <taxon>Bacillales</taxon>
        <taxon>Paenibacillaceae</taxon>
        <taxon>Paenibacillus</taxon>
    </lineage>
</organism>
<evidence type="ECO:0000313" key="8">
    <source>
        <dbReference type="EMBL" id="MBW7455056.1"/>
    </source>
</evidence>
<evidence type="ECO:0000259" key="7">
    <source>
        <dbReference type="PROSITE" id="PS51935"/>
    </source>
</evidence>
<keyword evidence="2" id="KW-0645">Protease</keyword>
<evidence type="ECO:0000256" key="1">
    <source>
        <dbReference type="ARBA" id="ARBA00007074"/>
    </source>
</evidence>
<dbReference type="InterPro" id="IPR038765">
    <property type="entry name" value="Papain-like_cys_pep_sf"/>
</dbReference>
<dbReference type="Proteomes" id="UP001519887">
    <property type="component" value="Unassembled WGS sequence"/>
</dbReference>
<dbReference type="InterPro" id="IPR000064">
    <property type="entry name" value="NLP_P60_dom"/>
</dbReference>
<dbReference type="Gene3D" id="2.30.30.40">
    <property type="entry name" value="SH3 Domains"/>
    <property type="match status" value="2"/>
</dbReference>
<dbReference type="Pfam" id="PF08239">
    <property type="entry name" value="SH3_3"/>
    <property type="match status" value="2"/>
</dbReference>
<evidence type="ECO:0000256" key="5">
    <source>
        <dbReference type="SAM" id="SignalP"/>
    </source>
</evidence>
<dbReference type="PANTHER" id="PTHR47053:SF1">
    <property type="entry name" value="MUREIN DD-ENDOPEPTIDASE MEPH-RELATED"/>
    <property type="match status" value="1"/>
</dbReference>
<keyword evidence="9" id="KW-1185">Reference proteome</keyword>
<feature type="signal peptide" evidence="5">
    <location>
        <begin position="1"/>
        <end position="25"/>
    </location>
</feature>
<accession>A0ABS7C2V4</accession>
<dbReference type="PROSITE" id="PS51781">
    <property type="entry name" value="SH3B"/>
    <property type="match status" value="2"/>
</dbReference>
<sequence>MKKRTTMILALILIALLNVPLTAMAASAEIVASVSFRSGPSTSSSVMKYLHAGDKVEILSEVNDYWYQVKDSGGSTGYVSTSSRYIKPSAASGGSAPAGTGTGTIISSVSFREGPSTSAARMRYLARGETVTILSQPNSYWYNVRDSHGVTGYISTDKQYIQVSGQPTAPVNPGNGNNGSGDQNALVEKVIAAGMKYLGTPYEFGSDRNTTTTFDCSDFVRTAFKDGINLTLPADSRQQGTYVKQKGHTTTNWQQLKRGDLMFFMSYKGTSKSAYSGIDKSKQTITHVGIYLGNGQILQTYSKESGGVRTDTIAGKHWEYRFMFGGSAI</sequence>
<dbReference type="PANTHER" id="PTHR47053">
    <property type="entry name" value="MUREIN DD-ENDOPEPTIDASE MEPH-RELATED"/>
    <property type="match status" value="1"/>
</dbReference>